<dbReference type="OrthoDB" id="5835829at2759"/>
<gene>
    <name evidence="5" type="ORF">Anas_11944</name>
</gene>
<feature type="transmembrane region" description="Helical" evidence="4">
    <location>
        <begin position="302"/>
        <end position="326"/>
    </location>
</feature>
<accession>A0A5N5T7I5</accession>
<comment type="caution">
    <text evidence="5">The sequence shown here is derived from an EMBL/GenBank/DDBJ whole genome shotgun (WGS) entry which is preliminary data.</text>
</comment>
<dbReference type="InterPro" id="IPR002213">
    <property type="entry name" value="UDP_glucos_trans"/>
</dbReference>
<keyword evidence="3 5" id="KW-0808">Transferase</keyword>
<dbReference type="PANTHER" id="PTHR48043:SF145">
    <property type="entry name" value="FI06409P-RELATED"/>
    <property type="match status" value="1"/>
</dbReference>
<name>A0A5N5T7I5_9CRUS</name>
<dbReference type="EMBL" id="SEYY01008237">
    <property type="protein sequence ID" value="KAB7502227.1"/>
    <property type="molecule type" value="Genomic_DNA"/>
</dbReference>
<evidence type="ECO:0000256" key="4">
    <source>
        <dbReference type="SAM" id="Phobius"/>
    </source>
</evidence>
<dbReference type="Pfam" id="PF00201">
    <property type="entry name" value="UDPGT"/>
    <property type="match status" value="2"/>
</dbReference>
<proteinExistence type="inferred from homology"/>
<dbReference type="InterPro" id="IPR050271">
    <property type="entry name" value="UDP-glycosyltransferase"/>
</dbReference>
<comment type="similarity">
    <text evidence="1">Belongs to the UDP-glycosyltransferase family.</text>
</comment>
<keyword evidence="4" id="KW-1133">Transmembrane helix</keyword>
<evidence type="ECO:0000256" key="1">
    <source>
        <dbReference type="ARBA" id="ARBA00009995"/>
    </source>
</evidence>
<keyword evidence="2" id="KW-0328">Glycosyltransferase</keyword>
<dbReference type="Proteomes" id="UP000326759">
    <property type="component" value="Unassembled WGS sequence"/>
</dbReference>
<evidence type="ECO:0000313" key="5">
    <source>
        <dbReference type="EMBL" id="KAB7502227.1"/>
    </source>
</evidence>
<evidence type="ECO:0000313" key="6">
    <source>
        <dbReference type="Proteomes" id="UP000326759"/>
    </source>
</evidence>
<keyword evidence="6" id="KW-1185">Reference proteome</keyword>
<dbReference type="GO" id="GO:0008194">
    <property type="term" value="F:UDP-glycosyltransferase activity"/>
    <property type="evidence" value="ECO:0007669"/>
    <property type="project" value="InterPro"/>
</dbReference>
<dbReference type="Gene3D" id="3.40.50.2000">
    <property type="entry name" value="Glycogen Phosphorylase B"/>
    <property type="match status" value="1"/>
</dbReference>
<evidence type="ECO:0000256" key="3">
    <source>
        <dbReference type="ARBA" id="ARBA00022679"/>
    </source>
</evidence>
<reference evidence="5 6" key="1">
    <citation type="journal article" date="2019" name="PLoS Biol.">
        <title>Sex chromosomes control vertical transmission of feminizing Wolbachia symbionts in an isopod.</title>
        <authorList>
            <person name="Becking T."/>
            <person name="Chebbi M.A."/>
            <person name="Giraud I."/>
            <person name="Moumen B."/>
            <person name="Laverre T."/>
            <person name="Caubet Y."/>
            <person name="Peccoud J."/>
            <person name="Gilbert C."/>
            <person name="Cordaux R."/>
        </authorList>
    </citation>
    <scope>NUCLEOTIDE SEQUENCE [LARGE SCALE GENOMIC DNA]</scope>
    <source>
        <strain evidence="5">ANa2</strain>
        <tissue evidence="5">Whole body excluding digestive tract and cuticle</tissue>
    </source>
</reference>
<protein>
    <submittedName>
        <fullName evidence="5">UDP-glucuronosyltransferase 1-7</fullName>
    </submittedName>
</protein>
<evidence type="ECO:0000256" key="2">
    <source>
        <dbReference type="ARBA" id="ARBA00022676"/>
    </source>
</evidence>
<keyword evidence="4" id="KW-0472">Membrane</keyword>
<organism evidence="5 6">
    <name type="scientific">Armadillidium nasatum</name>
    <dbReference type="NCBI Taxonomy" id="96803"/>
    <lineage>
        <taxon>Eukaryota</taxon>
        <taxon>Metazoa</taxon>
        <taxon>Ecdysozoa</taxon>
        <taxon>Arthropoda</taxon>
        <taxon>Crustacea</taxon>
        <taxon>Multicrustacea</taxon>
        <taxon>Malacostraca</taxon>
        <taxon>Eumalacostraca</taxon>
        <taxon>Peracarida</taxon>
        <taxon>Isopoda</taxon>
        <taxon>Oniscidea</taxon>
        <taxon>Crinocheta</taxon>
        <taxon>Armadillidiidae</taxon>
        <taxon>Armadillidium</taxon>
    </lineage>
</organism>
<keyword evidence="4" id="KW-0812">Transmembrane</keyword>
<dbReference type="AlphaFoldDB" id="A0A5N5T7I5"/>
<dbReference type="SUPFAM" id="SSF53756">
    <property type="entry name" value="UDP-Glycosyltransferase/glycogen phosphorylase"/>
    <property type="match status" value="1"/>
</dbReference>
<sequence>MWEQGLNLGLFPIEGFITVSAYCKELLSSDGLIHQLKKQNFKVAVVDLVFNECGLALAHKLGLPIVGFWGFNFASGPAFYSAAFNPPSALPQTFSSFGNSMTFMERVWNTLYFLGIYSLMETQFIVTNNVIQQYVKDCPHPSQLISNASGMLINSHPAIDYPRLLPPSYLEVAGMHQRDIKPLPEVIVKAKGLPSYLPSNVKIYSFFPQADILVFLDQKDNLRRLEELGVARGLDKEADANEIEFVLKEVLSNSSYKENMKILSRNVKAFGSPLQKAVWLLEHIIETKGAPHLKLASRDLHLLQYLCIDIIAFFLLIIAIFLTAIFKIIVKVRRTFVEAEISTKVKLN</sequence>
<dbReference type="PANTHER" id="PTHR48043">
    <property type="entry name" value="EG:EG0003.4 PROTEIN-RELATED"/>
    <property type="match status" value="1"/>
</dbReference>